<keyword evidence="2" id="KW-0472">Membrane</keyword>
<evidence type="ECO:0000256" key="2">
    <source>
        <dbReference type="SAM" id="Phobius"/>
    </source>
</evidence>
<dbReference type="PANTHER" id="PTHR13414:SF9">
    <property type="entry name" value="PROTON-COUPLED ZINC ANTIPORTER SLC30A9, MITOCHONDRIAL"/>
    <property type="match status" value="1"/>
</dbReference>
<feature type="non-terminal residue" evidence="3">
    <location>
        <position position="1"/>
    </location>
</feature>
<sequence>IDDWKKKTVKRGSDPTSVQIFLEDCSSIVGIVIASTSLSLAKYLSLPILDSLGSVAIGGLLGALSIFLVRRNIASLVERSMDANRKDYIVAILEADPVIRSLHDVKTTEIGPDWVRFKAEVLFDGEEVTKRYIAASYGLATGALVKEFAKVKSFKNEEEFQAWFIEHGGKVIAKLGTEVDRIELELK</sequence>
<evidence type="ECO:0000313" key="3">
    <source>
        <dbReference type="EMBL" id="KAJ3089466.1"/>
    </source>
</evidence>
<feature type="transmembrane region" description="Helical" evidence="2">
    <location>
        <begin position="52"/>
        <end position="69"/>
    </location>
</feature>
<feature type="non-terminal residue" evidence="3">
    <location>
        <position position="187"/>
    </location>
</feature>
<dbReference type="GO" id="GO:0005783">
    <property type="term" value="C:endoplasmic reticulum"/>
    <property type="evidence" value="ECO:0007669"/>
    <property type="project" value="TreeGrafter"/>
</dbReference>
<gene>
    <name evidence="3" type="ORF">HK100_007739</name>
</gene>
<keyword evidence="4" id="KW-1185">Reference proteome</keyword>
<protein>
    <submittedName>
        <fullName evidence="3">Uncharacterized protein</fullName>
    </submittedName>
</protein>
<accession>A0AAD5SQ27</accession>
<evidence type="ECO:0000313" key="4">
    <source>
        <dbReference type="Proteomes" id="UP001211907"/>
    </source>
</evidence>
<dbReference type="EMBL" id="JADGJH010003677">
    <property type="protein sequence ID" value="KAJ3089466.1"/>
    <property type="molecule type" value="Genomic_DNA"/>
</dbReference>
<comment type="caution">
    <text evidence="3">The sequence shown here is derived from an EMBL/GenBank/DDBJ whole genome shotgun (WGS) entry which is preliminary data.</text>
</comment>
<evidence type="ECO:0000256" key="1">
    <source>
        <dbReference type="ARBA" id="ARBA00022448"/>
    </source>
</evidence>
<reference evidence="3" key="1">
    <citation type="submission" date="2020-05" db="EMBL/GenBank/DDBJ databases">
        <title>Phylogenomic resolution of chytrid fungi.</title>
        <authorList>
            <person name="Stajich J.E."/>
            <person name="Amses K."/>
            <person name="Simmons R."/>
            <person name="Seto K."/>
            <person name="Myers J."/>
            <person name="Bonds A."/>
            <person name="Quandt C.A."/>
            <person name="Barry K."/>
            <person name="Liu P."/>
            <person name="Grigoriev I."/>
            <person name="Longcore J.E."/>
            <person name="James T.Y."/>
        </authorList>
    </citation>
    <scope>NUCLEOTIDE SEQUENCE</scope>
    <source>
        <strain evidence="3">JEL0513</strain>
    </source>
</reference>
<keyword evidence="1" id="KW-0813">Transport</keyword>
<name>A0AAD5SQ27_9FUNG</name>
<keyword evidence="2" id="KW-0812">Transmembrane</keyword>
<dbReference type="AlphaFoldDB" id="A0AAD5SQ27"/>
<organism evidence="3 4">
    <name type="scientific">Physocladia obscura</name>
    <dbReference type="NCBI Taxonomy" id="109957"/>
    <lineage>
        <taxon>Eukaryota</taxon>
        <taxon>Fungi</taxon>
        <taxon>Fungi incertae sedis</taxon>
        <taxon>Chytridiomycota</taxon>
        <taxon>Chytridiomycota incertae sedis</taxon>
        <taxon>Chytridiomycetes</taxon>
        <taxon>Chytridiales</taxon>
        <taxon>Chytriomycetaceae</taxon>
        <taxon>Physocladia</taxon>
    </lineage>
</organism>
<dbReference type="GO" id="GO:0006882">
    <property type="term" value="P:intracellular zinc ion homeostasis"/>
    <property type="evidence" value="ECO:0007669"/>
    <property type="project" value="TreeGrafter"/>
</dbReference>
<dbReference type="GO" id="GO:0008324">
    <property type="term" value="F:monoatomic cation transmembrane transporter activity"/>
    <property type="evidence" value="ECO:0007669"/>
    <property type="project" value="InterPro"/>
</dbReference>
<dbReference type="InterPro" id="IPR040177">
    <property type="entry name" value="SLC30A9"/>
</dbReference>
<dbReference type="GO" id="GO:0006829">
    <property type="term" value="P:zinc ion transport"/>
    <property type="evidence" value="ECO:0007669"/>
    <property type="project" value="InterPro"/>
</dbReference>
<keyword evidence="2" id="KW-1133">Transmembrane helix</keyword>
<dbReference type="PANTHER" id="PTHR13414">
    <property type="entry name" value="HUEL-CATION TRANSPORTER"/>
    <property type="match status" value="1"/>
</dbReference>
<dbReference type="Proteomes" id="UP001211907">
    <property type="component" value="Unassembled WGS sequence"/>
</dbReference>
<proteinExistence type="predicted"/>